<dbReference type="EMBL" id="JASCZI010223858">
    <property type="protein sequence ID" value="MED6203427.1"/>
    <property type="molecule type" value="Genomic_DNA"/>
</dbReference>
<evidence type="ECO:0000256" key="1">
    <source>
        <dbReference type="SAM" id="MobiDB-lite"/>
    </source>
</evidence>
<organism evidence="2 3">
    <name type="scientific">Stylosanthes scabra</name>
    <dbReference type="NCBI Taxonomy" id="79078"/>
    <lineage>
        <taxon>Eukaryota</taxon>
        <taxon>Viridiplantae</taxon>
        <taxon>Streptophyta</taxon>
        <taxon>Embryophyta</taxon>
        <taxon>Tracheophyta</taxon>
        <taxon>Spermatophyta</taxon>
        <taxon>Magnoliopsida</taxon>
        <taxon>eudicotyledons</taxon>
        <taxon>Gunneridae</taxon>
        <taxon>Pentapetalae</taxon>
        <taxon>rosids</taxon>
        <taxon>fabids</taxon>
        <taxon>Fabales</taxon>
        <taxon>Fabaceae</taxon>
        <taxon>Papilionoideae</taxon>
        <taxon>50 kb inversion clade</taxon>
        <taxon>dalbergioids sensu lato</taxon>
        <taxon>Dalbergieae</taxon>
        <taxon>Pterocarpus clade</taxon>
        <taxon>Stylosanthes</taxon>
    </lineage>
</organism>
<accession>A0ABU6XYV0</accession>
<reference evidence="2 3" key="1">
    <citation type="journal article" date="2023" name="Plants (Basel)">
        <title>Bridging the Gap: Combining Genomics and Transcriptomics Approaches to Understand Stylosanthes scabra, an Orphan Legume from the Brazilian Caatinga.</title>
        <authorList>
            <person name="Ferreira-Neto J.R.C."/>
            <person name="da Silva M.D."/>
            <person name="Binneck E."/>
            <person name="de Melo N.F."/>
            <person name="da Silva R.H."/>
            <person name="de Melo A.L.T.M."/>
            <person name="Pandolfi V."/>
            <person name="Bustamante F.O."/>
            <person name="Brasileiro-Vidal A.C."/>
            <person name="Benko-Iseppon A.M."/>
        </authorList>
    </citation>
    <scope>NUCLEOTIDE SEQUENCE [LARGE SCALE GENOMIC DNA]</scope>
    <source>
        <tissue evidence="2">Leaves</tissue>
    </source>
</reference>
<dbReference type="Proteomes" id="UP001341840">
    <property type="component" value="Unassembled WGS sequence"/>
</dbReference>
<proteinExistence type="predicted"/>
<gene>
    <name evidence="2" type="ORF">PIB30_115377</name>
</gene>
<protein>
    <submittedName>
        <fullName evidence="2">Uncharacterized protein</fullName>
    </submittedName>
</protein>
<feature type="non-terminal residue" evidence="2">
    <location>
        <position position="1"/>
    </location>
</feature>
<evidence type="ECO:0000313" key="3">
    <source>
        <dbReference type="Proteomes" id="UP001341840"/>
    </source>
</evidence>
<sequence>LRRLRSLRSLPPLRLHDLRRRLLPFPCRWLLLPRGSSRRLHAARPSDRRRRRPCRALLLRVSRPGLRSRLRCRSRDRADRRFHPWRSWITGDPASPAGESPEATQG</sequence>
<comment type="caution">
    <text evidence="2">The sequence shown here is derived from an EMBL/GenBank/DDBJ whole genome shotgun (WGS) entry which is preliminary data.</text>
</comment>
<keyword evidence="3" id="KW-1185">Reference proteome</keyword>
<evidence type="ECO:0000313" key="2">
    <source>
        <dbReference type="EMBL" id="MED6203427.1"/>
    </source>
</evidence>
<feature type="region of interest" description="Disordered" evidence="1">
    <location>
        <begin position="86"/>
        <end position="106"/>
    </location>
</feature>
<name>A0ABU6XYV0_9FABA</name>